<keyword evidence="1" id="KW-0732">Signal</keyword>
<dbReference type="RefSeq" id="WP_072703087.1">
    <property type="nucleotide sequence ID" value="NZ_FMJB01000015.1"/>
</dbReference>
<reference evidence="3" key="1">
    <citation type="submission" date="2016-09" db="EMBL/GenBank/DDBJ databases">
        <authorList>
            <person name="Wibberg D."/>
        </authorList>
    </citation>
    <scope>NUCLEOTIDE SEQUENCE [LARGE SCALE GENOMIC DNA]</scope>
</reference>
<feature type="signal peptide" evidence="1">
    <location>
        <begin position="1"/>
        <end position="21"/>
    </location>
</feature>
<proteinExistence type="predicted"/>
<protein>
    <recommendedName>
        <fullName evidence="4">Branched-chain amino acid ABC transporter substrate-binding protein</fullName>
    </recommendedName>
</protein>
<evidence type="ECO:0008006" key="4">
    <source>
        <dbReference type="Google" id="ProtNLM"/>
    </source>
</evidence>
<feature type="chain" id="PRO_5012702572" description="Branched-chain amino acid ABC transporter substrate-binding protein" evidence="1">
    <location>
        <begin position="22"/>
        <end position="390"/>
    </location>
</feature>
<name>A0A1M4MZD4_9RHOB</name>
<evidence type="ECO:0000256" key="1">
    <source>
        <dbReference type="SAM" id="SignalP"/>
    </source>
</evidence>
<gene>
    <name evidence="2" type="ORF">KARMA_0349</name>
</gene>
<keyword evidence="3" id="KW-1185">Reference proteome</keyword>
<evidence type="ECO:0000313" key="3">
    <source>
        <dbReference type="Proteomes" id="UP000184085"/>
    </source>
</evidence>
<dbReference type="Proteomes" id="UP000184085">
    <property type="component" value="Unassembled WGS sequence"/>
</dbReference>
<dbReference type="AlphaFoldDB" id="A0A1M4MZD4"/>
<dbReference type="EMBL" id="FMJB01000015">
    <property type="protein sequence ID" value="SCM66176.1"/>
    <property type="molecule type" value="Genomic_DNA"/>
</dbReference>
<dbReference type="NCBIfam" id="TIGR03863">
    <property type="entry name" value="PQQ_ABC_bind"/>
    <property type="match status" value="1"/>
</dbReference>
<dbReference type="SUPFAM" id="SSF53822">
    <property type="entry name" value="Periplasmic binding protein-like I"/>
    <property type="match status" value="1"/>
</dbReference>
<evidence type="ECO:0000313" key="2">
    <source>
        <dbReference type="EMBL" id="SCM66176.1"/>
    </source>
</evidence>
<organism evidence="2 3">
    <name type="scientific">Donghicola eburneus</name>
    <dbReference type="NCBI Taxonomy" id="393278"/>
    <lineage>
        <taxon>Bacteria</taxon>
        <taxon>Pseudomonadati</taxon>
        <taxon>Pseudomonadota</taxon>
        <taxon>Alphaproteobacteria</taxon>
        <taxon>Rhodobacterales</taxon>
        <taxon>Roseobacteraceae</taxon>
        <taxon>Donghicola</taxon>
    </lineage>
</organism>
<dbReference type="Gene3D" id="3.40.50.2300">
    <property type="match status" value="1"/>
</dbReference>
<accession>A0A1M4MZD4</accession>
<dbReference type="InterPro" id="IPR028082">
    <property type="entry name" value="Peripla_BP_I"/>
</dbReference>
<dbReference type="InterPro" id="IPR022478">
    <property type="entry name" value="ABC_transptr_sub-bd_PQQ"/>
</dbReference>
<sequence>MRFRTVAAVWLAGLIPLSGHAQGLDINVHFLREQIEEIATLSNLDPRPEDLSIQGAELAIKDNATTGKFLKHGYSLTLHDVPVGDDVVAAAKTALQTSDLLVTDVSSDLLLKIADLPEAENALILNATAEDSALRDEACRANVLHTAPSLAMRTDALMQYFLFKRWGKLAMIEGTYPQDSAYAEALRYSATKFGLKFGETKTWAFDADMRRNAAAEVPLFTQDLRDYDVLLIADEAEDFGRYVAYNTWLPRPVAGSEGISPQVWAPVVEQWGAAQLHSRFGELAGRSMEPEDYGAWAAIRSIGEAVTRTNAADAATLRSYMLSPDFALAGFKGTPQTFRDWNGQMRQPVPLVTSRAMVMQAPLPGFMHQTNELDTLGVDAPESSCTAFKE</sequence>